<name>A0A9N9RZX6_9DIPT</name>
<reference evidence="2" key="2">
    <citation type="submission" date="2022-10" db="EMBL/GenBank/DDBJ databases">
        <authorList>
            <consortium name="ENA_rothamsted_submissions"/>
            <consortium name="culmorum"/>
            <person name="King R."/>
        </authorList>
    </citation>
    <scope>NUCLEOTIDE SEQUENCE</scope>
</reference>
<organism evidence="2 3">
    <name type="scientific">Chironomus riparius</name>
    <dbReference type="NCBI Taxonomy" id="315576"/>
    <lineage>
        <taxon>Eukaryota</taxon>
        <taxon>Metazoa</taxon>
        <taxon>Ecdysozoa</taxon>
        <taxon>Arthropoda</taxon>
        <taxon>Hexapoda</taxon>
        <taxon>Insecta</taxon>
        <taxon>Pterygota</taxon>
        <taxon>Neoptera</taxon>
        <taxon>Endopterygota</taxon>
        <taxon>Diptera</taxon>
        <taxon>Nematocera</taxon>
        <taxon>Chironomoidea</taxon>
        <taxon>Chironomidae</taxon>
        <taxon>Chironominae</taxon>
        <taxon>Chironomus</taxon>
    </lineage>
</organism>
<accession>A0A9N9RZX6</accession>
<feature type="domain" description="Ubiquitin-like" evidence="1">
    <location>
        <begin position="1"/>
        <end position="69"/>
    </location>
</feature>
<protein>
    <recommendedName>
        <fullName evidence="1">Ubiquitin-like domain-containing protein</fullName>
    </recommendedName>
</protein>
<dbReference type="PROSITE" id="PS50053">
    <property type="entry name" value="UBIQUITIN_2"/>
    <property type="match status" value="1"/>
</dbReference>
<dbReference type="SUPFAM" id="SSF54236">
    <property type="entry name" value="Ubiquitin-like"/>
    <property type="match status" value="1"/>
</dbReference>
<evidence type="ECO:0000313" key="3">
    <source>
        <dbReference type="Proteomes" id="UP001153620"/>
    </source>
</evidence>
<reference evidence="2" key="1">
    <citation type="submission" date="2022-01" db="EMBL/GenBank/DDBJ databases">
        <authorList>
            <person name="King R."/>
        </authorList>
    </citation>
    <scope>NUCLEOTIDE SEQUENCE</scope>
</reference>
<dbReference type="OrthoDB" id="756206at2759"/>
<dbReference type="Pfam" id="PF00240">
    <property type="entry name" value="ubiquitin"/>
    <property type="match status" value="1"/>
</dbReference>
<dbReference type="Gene3D" id="3.10.20.90">
    <property type="entry name" value="Phosphatidylinositol 3-kinase Catalytic Subunit, Chain A, domain 1"/>
    <property type="match status" value="1"/>
</dbReference>
<dbReference type="CDD" id="cd17039">
    <property type="entry name" value="Ubl_ubiquitin_like"/>
    <property type="match status" value="1"/>
</dbReference>
<keyword evidence="3" id="KW-1185">Reference proteome</keyword>
<dbReference type="EMBL" id="OU895879">
    <property type="protein sequence ID" value="CAG9807269.1"/>
    <property type="molecule type" value="Genomic_DNA"/>
</dbReference>
<dbReference type="AlphaFoldDB" id="A0A9N9RZX6"/>
<evidence type="ECO:0000259" key="1">
    <source>
        <dbReference type="PROSITE" id="PS50053"/>
    </source>
</evidence>
<dbReference type="InterPro" id="IPR000626">
    <property type="entry name" value="Ubiquitin-like_dom"/>
</dbReference>
<dbReference type="InterPro" id="IPR029071">
    <property type="entry name" value="Ubiquitin-like_domsf"/>
</dbReference>
<evidence type="ECO:0000313" key="2">
    <source>
        <dbReference type="EMBL" id="CAG9807269.1"/>
    </source>
</evidence>
<proteinExistence type="predicted"/>
<gene>
    <name evidence="2" type="ORF">CHIRRI_LOCUS10118</name>
</gene>
<dbReference type="Proteomes" id="UP001153620">
    <property type="component" value="Chromosome 3"/>
</dbReference>
<sequence length="91" mass="10551">MIIKVQIPEQQDLDILCRGSDQIIEIKQKIFESRGFAIGFYRLYYNGQELFDVHRIMDYGITDGSTIELTHWNAIEAPPVQSFLTDLISDK</sequence>